<dbReference type="EMBL" id="JANRMS010002700">
    <property type="protein sequence ID" value="KAJ3521314.1"/>
    <property type="molecule type" value="Genomic_DNA"/>
</dbReference>
<proteinExistence type="predicted"/>
<protein>
    <submittedName>
        <fullName evidence="1">Uncharacterized protein</fullName>
    </submittedName>
</protein>
<name>A0ACC1RK76_9HYPO</name>
<reference evidence="1" key="1">
    <citation type="submission" date="2022-08" db="EMBL/GenBank/DDBJ databases">
        <title>Genome Sequence of Fusarium decemcellulare.</title>
        <authorList>
            <person name="Buettner E."/>
        </authorList>
    </citation>
    <scope>NUCLEOTIDE SEQUENCE</scope>
    <source>
        <strain evidence="1">Babe19</strain>
    </source>
</reference>
<organism evidence="1 2">
    <name type="scientific">Fusarium decemcellulare</name>
    <dbReference type="NCBI Taxonomy" id="57161"/>
    <lineage>
        <taxon>Eukaryota</taxon>
        <taxon>Fungi</taxon>
        <taxon>Dikarya</taxon>
        <taxon>Ascomycota</taxon>
        <taxon>Pezizomycotina</taxon>
        <taxon>Sordariomycetes</taxon>
        <taxon>Hypocreomycetidae</taxon>
        <taxon>Hypocreales</taxon>
        <taxon>Nectriaceae</taxon>
        <taxon>Fusarium</taxon>
        <taxon>Fusarium decemcellulare species complex</taxon>
    </lineage>
</organism>
<comment type="caution">
    <text evidence="1">The sequence shown here is derived from an EMBL/GenBank/DDBJ whole genome shotgun (WGS) entry which is preliminary data.</text>
</comment>
<accession>A0ACC1RK76</accession>
<dbReference type="Proteomes" id="UP001148629">
    <property type="component" value="Unassembled WGS sequence"/>
</dbReference>
<evidence type="ECO:0000313" key="1">
    <source>
        <dbReference type="EMBL" id="KAJ3521314.1"/>
    </source>
</evidence>
<evidence type="ECO:0000313" key="2">
    <source>
        <dbReference type="Proteomes" id="UP001148629"/>
    </source>
</evidence>
<sequence>MLPAANIIPVGSKVIPVALAVGGATVAGGYARSHTRTPYYNTQYNAPRAQPVQKRTDPAPRSKYFELVLESIFA</sequence>
<gene>
    <name evidence="1" type="ORF">NM208_g13352</name>
</gene>
<keyword evidence="2" id="KW-1185">Reference proteome</keyword>